<gene>
    <name evidence="7" type="ORF">LPMP_190730</name>
</gene>
<evidence type="ECO:0000256" key="1">
    <source>
        <dbReference type="ARBA" id="ARBA00004141"/>
    </source>
</evidence>
<proteinExistence type="predicted"/>
<evidence type="ECO:0000313" key="8">
    <source>
        <dbReference type="Proteomes" id="UP000063063"/>
    </source>
</evidence>
<dbReference type="InterPro" id="IPR004776">
    <property type="entry name" value="Mem_transp_PIN-like"/>
</dbReference>
<keyword evidence="2 6" id="KW-0812">Transmembrane</keyword>
<feature type="transmembrane region" description="Helical" evidence="6">
    <location>
        <begin position="448"/>
        <end position="471"/>
    </location>
</feature>
<keyword evidence="4 6" id="KW-0472">Membrane</keyword>
<dbReference type="VEuPathDB" id="TriTrypDB:LPAL13_000052000"/>
<feature type="transmembrane region" description="Helical" evidence="6">
    <location>
        <begin position="6"/>
        <end position="28"/>
    </location>
</feature>
<evidence type="ECO:0000313" key="7">
    <source>
        <dbReference type="EMBL" id="AIN97416.1"/>
    </source>
</evidence>
<feature type="transmembrane region" description="Helical" evidence="6">
    <location>
        <begin position="411"/>
        <end position="436"/>
    </location>
</feature>
<feature type="transmembrane region" description="Helical" evidence="6">
    <location>
        <begin position="72"/>
        <end position="96"/>
    </location>
</feature>
<feature type="transmembrane region" description="Helical" evidence="6">
    <location>
        <begin position="40"/>
        <end position="66"/>
    </location>
</feature>
<dbReference type="Proteomes" id="UP000063063">
    <property type="component" value="Chromosome 19"/>
</dbReference>
<dbReference type="Pfam" id="PF03547">
    <property type="entry name" value="Mem_trans"/>
    <property type="match status" value="1"/>
</dbReference>
<dbReference type="PANTHER" id="PTHR31419">
    <property type="entry name" value="PROTEIN PIN-LIKES 2"/>
    <property type="match status" value="1"/>
</dbReference>
<dbReference type="eggNOG" id="KOG2722">
    <property type="taxonomic scope" value="Eukaryota"/>
</dbReference>
<dbReference type="KEGG" id="lpan:LPMP_190730"/>
<accession>A0A088S768</accession>
<organism evidence="7 8">
    <name type="scientific">Leishmania panamensis</name>
    <dbReference type="NCBI Taxonomy" id="5679"/>
    <lineage>
        <taxon>Eukaryota</taxon>
        <taxon>Discoba</taxon>
        <taxon>Euglenozoa</taxon>
        <taxon>Kinetoplastea</taxon>
        <taxon>Metakinetoplastina</taxon>
        <taxon>Trypanosomatida</taxon>
        <taxon>Trypanosomatidae</taxon>
        <taxon>Leishmaniinae</taxon>
        <taxon>Leishmania</taxon>
        <taxon>Leishmania guyanensis species complex</taxon>
    </lineage>
</organism>
<feature type="transmembrane region" description="Helical" evidence="6">
    <location>
        <begin position="143"/>
        <end position="162"/>
    </location>
</feature>
<feature type="region of interest" description="Disordered" evidence="5">
    <location>
        <begin position="181"/>
        <end position="229"/>
    </location>
</feature>
<name>A0A088S768_LEIPA</name>
<feature type="transmembrane region" description="Helical" evidence="6">
    <location>
        <begin position="329"/>
        <end position="350"/>
    </location>
</feature>
<keyword evidence="3 6" id="KW-1133">Transmembrane helix</keyword>
<keyword evidence="8" id="KW-1185">Reference proteome</keyword>
<feature type="transmembrane region" description="Helical" evidence="6">
    <location>
        <begin position="483"/>
        <end position="504"/>
    </location>
</feature>
<dbReference type="PANTHER" id="PTHR31419:SF1">
    <property type="entry name" value="PROTEIN PIN-LIKES 6"/>
    <property type="match status" value="1"/>
</dbReference>
<evidence type="ECO:0000256" key="4">
    <source>
        <dbReference type="ARBA" id="ARBA00023136"/>
    </source>
</evidence>
<dbReference type="GO" id="GO:0016020">
    <property type="term" value="C:membrane"/>
    <property type="evidence" value="ECO:0007669"/>
    <property type="project" value="UniProtKB-SubCell"/>
</dbReference>
<evidence type="ECO:0000256" key="5">
    <source>
        <dbReference type="SAM" id="MobiDB-lite"/>
    </source>
</evidence>
<dbReference type="RefSeq" id="XP_010698069.1">
    <property type="nucleotide sequence ID" value="XM_010699767.1"/>
</dbReference>
<dbReference type="AlphaFoldDB" id="A0A088S768"/>
<dbReference type="OrthoDB" id="191139at2759"/>
<feature type="transmembrane region" description="Helical" evidence="6">
    <location>
        <begin position="297"/>
        <end position="317"/>
    </location>
</feature>
<dbReference type="GeneID" id="22574127"/>
<dbReference type="EMBL" id="CP009388">
    <property type="protein sequence ID" value="AIN97416.1"/>
    <property type="molecule type" value="Genomic_DNA"/>
</dbReference>
<evidence type="ECO:0000256" key="2">
    <source>
        <dbReference type="ARBA" id="ARBA00022692"/>
    </source>
</evidence>
<comment type="subcellular location">
    <subcellularLocation>
        <location evidence="1">Membrane</location>
        <topology evidence="1">Multi-pass membrane protein</topology>
    </subcellularLocation>
</comment>
<feature type="transmembrane region" description="Helical" evidence="6">
    <location>
        <begin position="103"/>
        <end position="123"/>
    </location>
</feature>
<dbReference type="GO" id="GO:0055085">
    <property type="term" value="P:transmembrane transport"/>
    <property type="evidence" value="ECO:0007669"/>
    <property type="project" value="InterPro"/>
</dbReference>
<reference evidence="7 8" key="1">
    <citation type="journal article" date="2015" name="Sci. Rep.">
        <title>The genome of Leishmania panamensis: insights into genomics of the L. (Viannia) subgenus.</title>
        <authorList>
            <person name="Llanes A."/>
            <person name="Restrepo C.M."/>
            <person name="Vecchio G.D."/>
            <person name="Anguizola F.J."/>
            <person name="Lleonart R."/>
        </authorList>
    </citation>
    <scope>NUCLEOTIDE SEQUENCE [LARGE SCALE GENOMIC DNA]</scope>
    <source>
        <strain evidence="7 8">MHOM/PA/94/PSC-1</strain>
    </source>
</reference>
<evidence type="ECO:0000256" key="3">
    <source>
        <dbReference type="ARBA" id="ARBA00022989"/>
    </source>
</evidence>
<dbReference type="VEuPathDB" id="TriTrypDB:LPMP_190730"/>
<sequence>MVNSYTELMLITATTVGKIMLCCIVGLVVTRYFSTPEESLVGICFIAMRVFMPCLLFSSLCLSVTWEQLSKFYWAPLFAFLSMGLGFLFSALVRVFLTKEYRFVVILGNTFQNGLTFPLSVLINLKGIEWFTGTAVTDAQEYIFLYNVVCSLGLWAIGDPMIANAKRKEVEFEEAMVARRRQHHESRSVNNEADASEDRRFSRPLEPRDDAVAENREEEELSVRTAAAPQRHGATACDQLRWYRPAHAKDKPITPPRGSSMITLNGEMNVEDTEEKPMGYRLKRLGLVALKSMKSPIVLSSIVGIIISLTPPLRWLVKSPLGEPFIGGMALVGKGAIPLQLLVLGASIVAKSSNDGPASSTKEAEAATLSPAITGMPLGNADGTILDVSASQSDKTNSYVRWVTSKVPLQIIFTWGTVFTRLVIIPCICFLVLHLLVKAGLMPNEKPFLLSMLVATMSPTAINSTLICIMHDYHACSYARMMFFMYLSSIITASMWLFVFTVYLKD</sequence>
<feature type="compositionally biased region" description="Basic and acidic residues" evidence="5">
    <location>
        <begin position="196"/>
        <end position="215"/>
    </location>
</feature>
<evidence type="ECO:0000256" key="6">
    <source>
        <dbReference type="SAM" id="Phobius"/>
    </source>
</evidence>
<dbReference type="InterPro" id="IPR039305">
    <property type="entry name" value="PILS2/6"/>
</dbReference>
<protein>
    <submittedName>
        <fullName evidence="7">Transporter, putative</fullName>
    </submittedName>
</protein>